<protein>
    <submittedName>
        <fullName evidence="1">Nucleotidyltransferase family protein</fullName>
    </submittedName>
</protein>
<name>A0ABS3LVE9_9PROT</name>
<gene>
    <name evidence="1" type="ORF">J2D73_08780</name>
</gene>
<dbReference type="RefSeq" id="WP_207881211.1">
    <property type="nucleotide sequence ID" value="NZ_JAFVMF010000008.1"/>
</dbReference>
<dbReference type="Proteomes" id="UP000664771">
    <property type="component" value="Unassembled WGS sequence"/>
</dbReference>
<organism evidence="1 2">
    <name type="scientific">Acetobacter sacchari</name>
    <dbReference type="NCBI Taxonomy" id="2661687"/>
    <lineage>
        <taxon>Bacteria</taxon>
        <taxon>Pseudomonadati</taxon>
        <taxon>Pseudomonadota</taxon>
        <taxon>Alphaproteobacteria</taxon>
        <taxon>Acetobacterales</taxon>
        <taxon>Acetobacteraceae</taxon>
        <taxon>Acetobacter</taxon>
    </lineage>
</organism>
<proteinExistence type="predicted"/>
<reference evidence="1 2" key="1">
    <citation type="submission" date="2021-03" db="EMBL/GenBank/DDBJ databases">
        <title>The complete genome sequence of Acetobacter sacchari TBRC 11175.</title>
        <authorList>
            <person name="Charoenyingcharoen P."/>
            <person name="Yukphan P."/>
        </authorList>
    </citation>
    <scope>NUCLEOTIDE SEQUENCE [LARGE SCALE GENOMIC DNA]</scope>
    <source>
        <strain evidence="1 2">TBRC 11175</strain>
    </source>
</reference>
<dbReference type="PANTHER" id="PTHR39166:SF1">
    <property type="entry name" value="BLL1166 PROTEIN"/>
    <property type="match status" value="1"/>
</dbReference>
<dbReference type="InterPro" id="IPR009267">
    <property type="entry name" value="NTP_transf_6"/>
</dbReference>
<dbReference type="Pfam" id="PF06042">
    <property type="entry name" value="NTP_transf_6"/>
    <property type="match status" value="1"/>
</dbReference>
<comment type="caution">
    <text evidence="1">The sequence shown here is derived from an EMBL/GenBank/DDBJ whole genome shotgun (WGS) entry which is preliminary data.</text>
</comment>
<accession>A0ABS3LVE9</accession>
<sequence>MSPPLRKVLDAWSAIDLKNCWLVAGCLAQTVWNEKFGFLLEHGVLDLDLVYFDSTDISAYSEQQNSERVRSVLSDLPLRVDVKNEARVHVWYKEKFGYSIAPYRSVTDAIDTFPTTATAAGIRPREDDIEVYAPFGLTDMFGGIVRANKRQITAQIYEAKVSRWLSHWPNLQIVPWDET</sequence>
<evidence type="ECO:0000313" key="2">
    <source>
        <dbReference type="Proteomes" id="UP000664771"/>
    </source>
</evidence>
<evidence type="ECO:0000313" key="1">
    <source>
        <dbReference type="EMBL" id="MBO1359888.1"/>
    </source>
</evidence>
<dbReference type="PANTHER" id="PTHR39166">
    <property type="entry name" value="BLL1166 PROTEIN"/>
    <property type="match status" value="1"/>
</dbReference>
<dbReference type="EMBL" id="JAFVMF010000008">
    <property type="protein sequence ID" value="MBO1359888.1"/>
    <property type="molecule type" value="Genomic_DNA"/>
</dbReference>
<keyword evidence="2" id="KW-1185">Reference proteome</keyword>